<comment type="similarity">
    <text evidence="1">Belongs to the glycosyl hydrolase 8 (cellulase D) family.</text>
</comment>
<proteinExistence type="inferred from homology"/>
<dbReference type="Pfam" id="PF01270">
    <property type="entry name" value="Glyco_hydro_8"/>
    <property type="match status" value="1"/>
</dbReference>
<evidence type="ECO:0000256" key="1">
    <source>
        <dbReference type="ARBA" id="ARBA00009209"/>
    </source>
</evidence>
<dbReference type="EMBL" id="QGGY01000003">
    <property type="protein sequence ID" value="PWJ77409.1"/>
    <property type="molecule type" value="Genomic_DNA"/>
</dbReference>
<dbReference type="InterPro" id="IPR012341">
    <property type="entry name" value="6hp_glycosidase-like_sf"/>
</dbReference>
<protein>
    <submittedName>
        <fullName evidence="4">Oligosaccharide reducing-end xylanase</fullName>
    </submittedName>
</protein>
<dbReference type="GO" id="GO:0045493">
    <property type="term" value="P:xylan catabolic process"/>
    <property type="evidence" value="ECO:0007669"/>
    <property type="project" value="UniProtKB-KW"/>
</dbReference>
<comment type="caution">
    <text evidence="4">The sequence shown here is derived from an EMBL/GenBank/DDBJ whole genome shotgun (WGS) entry which is preliminary data.</text>
</comment>
<keyword evidence="4" id="KW-0624">Polysaccharide degradation</keyword>
<name>A0AB73T6V0_9FIRM</name>
<evidence type="ECO:0000313" key="4">
    <source>
        <dbReference type="EMBL" id="PWJ77409.1"/>
    </source>
</evidence>
<dbReference type="Proteomes" id="UP000245412">
    <property type="component" value="Unassembled WGS sequence"/>
</dbReference>
<accession>A0AB73T6V0</accession>
<keyword evidence="4" id="KW-0858">Xylan degradation</keyword>
<dbReference type="PRINTS" id="PR00735">
    <property type="entry name" value="GLHYDRLASE8"/>
</dbReference>
<dbReference type="InterPro" id="IPR008928">
    <property type="entry name" value="6-hairpin_glycosidase_sf"/>
</dbReference>
<keyword evidence="5" id="KW-1185">Reference proteome</keyword>
<dbReference type="AlphaFoldDB" id="A0AB73T6V0"/>
<sequence>MRKGAFATGVYRNIFAEMGYDEQEVEKRKEEIFHTLFYGNEEERIYHPVGSDMGYIEDTGNHDVRTEGMSYGMMMCVQMDKREEFDRLWNWAKTYMYMEDGENAGYFAWSCRTDGSKNAHGAAPDGEEFFAMALFFASHRWGNRKGIYHYSREAQEILHACIHKGENGEEGRAMWDTQNYLIRFVTDVDFSDPSYHLPHFYELFGLWAEENDRLFFKKAAAASRAYLKSACHPVTGLCAEYAEFDGTPYESDGKMWGGRHDWYYSDAYRTVANIALDYQWFAADEWEKQEAENVQKFFCETLDEKDRDGVYLTDGTVLKEKALHPTAVISVNAQASLAAGGKNAVSCVQAFWNTPLRTGDRRYYDNCLYFFAFLALSGNYRIY</sequence>
<evidence type="ECO:0000256" key="3">
    <source>
        <dbReference type="ARBA" id="ARBA00023295"/>
    </source>
</evidence>
<dbReference type="RefSeq" id="WP_109625510.1">
    <property type="nucleotide sequence ID" value="NZ_CABJAT010000007.1"/>
</dbReference>
<evidence type="ECO:0000313" key="5">
    <source>
        <dbReference type="Proteomes" id="UP000245412"/>
    </source>
</evidence>
<dbReference type="GO" id="GO:0004553">
    <property type="term" value="F:hydrolase activity, hydrolyzing O-glycosyl compounds"/>
    <property type="evidence" value="ECO:0007669"/>
    <property type="project" value="InterPro"/>
</dbReference>
<evidence type="ECO:0000256" key="2">
    <source>
        <dbReference type="ARBA" id="ARBA00022801"/>
    </source>
</evidence>
<reference evidence="4 5" key="1">
    <citation type="submission" date="2018-05" db="EMBL/GenBank/DDBJ databases">
        <authorList>
            <person name="Goeker M."/>
            <person name="Huntemann M."/>
            <person name="Clum A."/>
            <person name="Pillay M."/>
            <person name="Palaniappan K."/>
            <person name="Varghese N."/>
            <person name="Mikhailova N."/>
            <person name="Stamatis D."/>
            <person name="Reddy T."/>
            <person name="Daum C."/>
            <person name="Shapiro N."/>
            <person name="Ivanova N."/>
            <person name="Kyrpides N."/>
            <person name="Woyke T."/>
        </authorList>
    </citation>
    <scope>NUCLEOTIDE SEQUENCE [LARGE SCALE GENOMIC DNA]</scope>
    <source>
        <strain evidence="4 5">DSM 26524</strain>
    </source>
</reference>
<organism evidence="4 5">
    <name type="scientific">Murimonas intestini</name>
    <dbReference type="NCBI Taxonomy" id="1337051"/>
    <lineage>
        <taxon>Bacteria</taxon>
        <taxon>Bacillati</taxon>
        <taxon>Bacillota</taxon>
        <taxon>Clostridia</taxon>
        <taxon>Lachnospirales</taxon>
        <taxon>Lachnospiraceae</taxon>
        <taxon>Murimonas</taxon>
    </lineage>
</organism>
<dbReference type="Gene3D" id="1.50.10.10">
    <property type="match status" value="1"/>
</dbReference>
<dbReference type="SUPFAM" id="SSF48208">
    <property type="entry name" value="Six-hairpin glycosidases"/>
    <property type="match status" value="1"/>
</dbReference>
<keyword evidence="2 4" id="KW-0378">Hydrolase</keyword>
<gene>
    <name evidence="4" type="ORF">C7383_103254</name>
</gene>
<dbReference type="InterPro" id="IPR002037">
    <property type="entry name" value="Glyco_hydro_8"/>
</dbReference>
<keyword evidence="3 4" id="KW-0326">Glycosidase</keyword>
<keyword evidence="4" id="KW-0119">Carbohydrate metabolism</keyword>